<evidence type="ECO:0000256" key="5">
    <source>
        <dbReference type="ARBA" id="ARBA00022692"/>
    </source>
</evidence>
<comment type="function">
    <text evidence="12">Structural component of the gap junctions.</text>
</comment>
<evidence type="ECO:0000256" key="10">
    <source>
        <dbReference type="ARBA" id="ARBA00023136"/>
    </source>
</evidence>
<reference evidence="13" key="3">
    <citation type="submission" date="2020-01" db="EMBL/GenBank/DDBJ databases">
        <authorList>
            <person name="Korhonen P.K.K."/>
            <person name="Guangxu M.G."/>
            <person name="Wang T.W."/>
            <person name="Stroehlein A.J.S."/>
            <person name="Young N.D."/>
            <person name="Ang C.-S.A."/>
            <person name="Fernando D.W.F."/>
            <person name="Lu H.L."/>
            <person name="Taylor S.T."/>
            <person name="Ehtesham M.E.M."/>
            <person name="Najaraj S.H.N."/>
            <person name="Harsha G.H.G."/>
            <person name="Madugundu A.M."/>
            <person name="Renuse S.R."/>
            <person name="Holt D.H."/>
            <person name="Pandey A.P."/>
            <person name="Papenfuss A.P."/>
            <person name="Gasser R.B.G."/>
            <person name="Fischer K.F."/>
        </authorList>
    </citation>
    <scope>NUCLEOTIDE SEQUENCE</scope>
    <source>
        <strain evidence="13">SSS_KF_BRIS2020</strain>
    </source>
</reference>
<evidence type="ECO:0000256" key="4">
    <source>
        <dbReference type="ARBA" id="ARBA00022475"/>
    </source>
</evidence>
<name>A0A132AKG4_SARSC</name>
<keyword evidence="4" id="KW-1003">Cell membrane</keyword>
<dbReference type="AlphaFoldDB" id="A0A132AKG4"/>
<feature type="transmembrane region" description="Helical" evidence="12">
    <location>
        <begin position="30"/>
        <end position="48"/>
    </location>
</feature>
<feature type="transmembrane region" description="Helical" evidence="12">
    <location>
        <begin position="108"/>
        <end position="130"/>
    </location>
</feature>
<gene>
    <name evidence="12" type="primary">inx</name>
    <name evidence="14" type="ORF">QR98_0100470</name>
    <name evidence="13" type="ORF">SSS_6453</name>
</gene>
<dbReference type="OrthoDB" id="5867527at2759"/>
<evidence type="ECO:0000313" key="16">
    <source>
        <dbReference type="Proteomes" id="UP000070412"/>
    </source>
</evidence>
<evidence type="ECO:0000256" key="2">
    <source>
        <dbReference type="ARBA" id="ARBA00004651"/>
    </source>
</evidence>
<dbReference type="Pfam" id="PF00876">
    <property type="entry name" value="Innexin"/>
    <property type="match status" value="1"/>
</dbReference>
<evidence type="ECO:0000313" key="17">
    <source>
        <dbReference type="Proteomes" id="UP000616769"/>
    </source>
</evidence>
<evidence type="ECO:0000313" key="13">
    <source>
        <dbReference type="EMBL" id="KAF7494423.1"/>
    </source>
</evidence>
<evidence type="ECO:0000256" key="3">
    <source>
        <dbReference type="ARBA" id="ARBA00022448"/>
    </source>
</evidence>
<keyword evidence="3 12" id="KW-0813">Transport</keyword>
<reference evidence="15" key="4">
    <citation type="submission" date="2022-06" db="UniProtKB">
        <authorList>
            <consortium name="EnsemblMetazoa"/>
        </authorList>
    </citation>
    <scope>IDENTIFICATION</scope>
</reference>
<accession>A0A132AKG4</accession>
<evidence type="ECO:0000256" key="11">
    <source>
        <dbReference type="ARBA" id="ARBA00023303"/>
    </source>
</evidence>
<dbReference type="EMBL" id="JXLN01017318">
    <property type="protein sequence ID" value="KPM11476.1"/>
    <property type="molecule type" value="Genomic_DNA"/>
</dbReference>
<feature type="transmembrane region" description="Helical" evidence="12">
    <location>
        <begin position="267"/>
        <end position="288"/>
    </location>
</feature>
<evidence type="ECO:0000256" key="9">
    <source>
        <dbReference type="ARBA" id="ARBA00023065"/>
    </source>
</evidence>
<evidence type="ECO:0000313" key="14">
    <source>
        <dbReference type="EMBL" id="KPM11476.1"/>
    </source>
</evidence>
<dbReference type="OMA" id="LFFYGYV"/>
<dbReference type="Proteomes" id="UP000616769">
    <property type="component" value="Unassembled WGS sequence"/>
</dbReference>
<dbReference type="PANTHER" id="PTHR11893">
    <property type="entry name" value="INNEXIN"/>
    <property type="match status" value="1"/>
</dbReference>
<organism evidence="14 17">
    <name type="scientific">Sarcoptes scabiei</name>
    <name type="common">Itch mite</name>
    <name type="synonym">Acarus scabiei</name>
    <dbReference type="NCBI Taxonomy" id="52283"/>
    <lineage>
        <taxon>Eukaryota</taxon>
        <taxon>Metazoa</taxon>
        <taxon>Ecdysozoa</taxon>
        <taxon>Arthropoda</taxon>
        <taxon>Chelicerata</taxon>
        <taxon>Arachnida</taxon>
        <taxon>Acari</taxon>
        <taxon>Acariformes</taxon>
        <taxon>Sarcoptiformes</taxon>
        <taxon>Astigmata</taxon>
        <taxon>Psoroptidia</taxon>
        <taxon>Sarcoptoidea</taxon>
        <taxon>Sarcoptidae</taxon>
        <taxon>Sarcoptinae</taxon>
        <taxon>Sarcoptes</taxon>
    </lineage>
</organism>
<dbReference type="PANTHER" id="PTHR11893:SF41">
    <property type="entry name" value="INNEXIN INX2"/>
    <property type="match status" value="1"/>
</dbReference>
<evidence type="ECO:0000256" key="6">
    <source>
        <dbReference type="ARBA" id="ARBA00022868"/>
    </source>
</evidence>
<keyword evidence="10 12" id="KW-0472">Membrane</keyword>
<reference evidence="14 17" key="1">
    <citation type="journal article" date="2015" name="Parasit. Vectors">
        <title>Draft genome of the scabies mite.</title>
        <authorList>
            <person name="Rider S.D.Jr."/>
            <person name="Morgan M.S."/>
            <person name="Arlian L.G."/>
        </authorList>
    </citation>
    <scope>NUCLEOTIDE SEQUENCE [LARGE SCALE GENOMIC DNA]</scope>
    <source>
        <strain evidence="14">Arlian Lab</strain>
    </source>
</reference>
<keyword evidence="9 12" id="KW-0406">Ion transport</keyword>
<proteinExistence type="inferred from homology"/>
<evidence type="ECO:0000256" key="7">
    <source>
        <dbReference type="ARBA" id="ARBA00022949"/>
    </source>
</evidence>
<dbReference type="EMBL" id="WVUK01000053">
    <property type="protein sequence ID" value="KAF7494423.1"/>
    <property type="molecule type" value="Genomic_DNA"/>
</dbReference>
<dbReference type="VEuPathDB" id="VectorBase:SSCA003899"/>
<keyword evidence="8 12" id="KW-1133">Transmembrane helix</keyword>
<keyword evidence="16" id="KW-1185">Reference proteome</keyword>
<dbReference type="Proteomes" id="UP000070412">
    <property type="component" value="Unassembled WGS sequence"/>
</dbReference>
<keyword evidence="6" id="KW-0303">Gap junction</keyword>
<dbReference type="GO" id="GO:0007602">
    <property type="term" value="P:phototransduction"/>
    <property type="evidence" value="ECO:0007669"/>
    <property type="project" value="TreeGrafter"/>
</dbReference>
<dbReference type="PRINTS" id="PR01262">
    <property type="entry name" value="INNEXIN"/>
</dbReference>
<dbReference type="GO" id="GO:0034220">
    <property type="term" value="P:monoatomic ion transmembrane transport"/>
    <property type="evidence" value="ECO:0007669"/>
    <property type="project" value="UniProtKB-KW"/>
</dbReference>
<keyword evidence="11 12" id="KW-0407">Ion channel</keyword>
<evidence type="ECO:0000256" key="8">
    <source>
        <dbReference type="ARBA" id="ARBA00022989"/>
    </source>
</evidence>
<dbReference type="GO" id="GO:0005921">
    <property type="term" value="C:gap junction"/>
    <property type="evidence" value="ECO:0007669"/>
    <property type="project" value="UniProtKB-SubCell"/>
</dbReference>
<dbReference type="GO" id="GO:0005886">
    <property type="term" value="C:plasma membrane"/>
    <property type="evidence" value="ECO:0007669"/>
    <property type="project" value="UniProtKB-SubCell"/>
</dbReference>
<dbReference type="InterPro" id="IPR000990">
    <property type="entry name" value="Innexin"/>
</dbReference>
<sequence>MFQLFGSLKQFVKPQAVITDNYIYRVHYKLTVLILVAFSLMVTARQYFGDPIDCISRDDIPPNLLDTYCWIHTTFSIENAWKKRVGEEVPYPGVDKTTPDEKRVYHAYYQWVCFVLFFQALFFCIPRYLWKAAENGLVKNLVLGLDRPILAEDDRTRNIGLVADYIYRNMTLHNTFFLVYTITEVLNMINVILQMMLMDRFLGGEFSSYGWNVINFSEWDWSVRYDPMIKVFPRLTKCTFHRYGSSGDVQRHDAMCILPINIVNEKVYIFLWIWFYFLAMITALALLYRCLTIFYPGLRVVATQSHCRIADSETIRDVLRYGRVGDWFLIDLLAKNFDPINFRDLMIELKDRLETTKEEKNGI</sequence>
<dbReference type="EnsemblMetazoa" id="SSS_6453s_mrna">
    <property type="protein sequence ID" value="KAF7494423.1"/>
    <property type="gene ID" value="SSS_6453"/>
</dbReference>
<evidence type="ECO:0000256" key="1">
    <source>
        <dbReference type="ARBA" id="ARBA00004610"/>
    </source>
</evidence>
<keyword evidence="7" id="KW-0965">Cell junction</keyword>
<dbReference type="GO" id="GO:0005243">
    <property type="term" value="F:gap junction channel activity"/>
    <property type="evidence" value="ECO:0007669"/>
    <property type="project" value="TreeGrafter"/>
</dbReference>
<dbReference type="PROSITE" id="PS51013">
    <property type="entry name" value="PANNEXIN"/>
    <property type="match status" value="1"/>
</dbReference>
<reference evidence="16" key="2">
    <citation type="journal article" date="2020" name="PLoS Negl. Trop. Dis.">
        <title>High-quality nuclear genome for Sarcoptes scabiei-A critical resource for a neglected parasite.</title>
        <authorList>
            <person name="Korhonen P.K."/>
            <person name="Gasser R.B."/>
            <person name="Ma G."/>
            <person name="Wang T."/>
            <person name="Stroehlein A.J."/>
            <person name="Young N.D."/>
            <person name="Ang C.S."/>
            <person name="Fernando D.D."/>
            <person name="Lu H.C."/>
            <person name="Taylor S."/>
            <person name="Reynolds S.L."/>
            <person name="Mofiz E."/>
            <person name="Najaraj S.H."/>
            <person name="Gowda H."/>
            <person name="Madugundu A."/>
            <person name="Renuse S."/>
            <person name="Holt D."/>
            <person name="Pandey A."/>
            <person name="Papenfuss A.T."/>
            <person name="Fischer K."/>
        </authorList>
    </citation>
    <scope>NUCLEOTIDE SEQUENCE [LARGE SCALE GENOMIC DNA]</scope>
</reference>
<evidence type="ECO:0000256" key="12">
    <source>
        <dbReference type="RuleBase" id="RU010713"/>
    </source>
</evidence>
<comment type="similarity">
    <text evidence="12">Belongs to the pannexin family.</text>
</comment>
<keyword evidence="5 12" id="KW-0812">Transmembrane</keyword>
<evidence type="ECO:0000313" key="15">
    <source>
        <dbReference type="EnsemblMetazoa" id="KAF7494423.1"/>
    </source>
</evidence>
<comment type="subcellular location">
    <subcellularLocation>
        <location evidence="1">Cell junction</location>
        <location evidence="1">Gap junction</location>
    </subcellularLocation>
    <subcellularLocation>
        <location evidence="2 12">Cell membrane</location>
        <topology evidence="2 12">Multi-pass membrane protein</topology>
    </subcellularLocation>
</comment>
<feature type="transmembrane region" description="Helical" evidence="12">
    <location>
        <begin position="177"/>
        <end position="197"/>
    </location>
</feature>
<protein>
    <recommendedName>
        <fullName evidence="12">Innexin</fullName>
    </recommendedName>
</protein>